<evidence type="ECO:0000313" key="3">
    <source>
        <dbReference type="EMBL" id="CAJ2511243.1"/>
    </source>
</evidence>
<sequence length="357" mass="38515">MGNPFEAHQDALSPEPKQTGAKTSLFHRSKSVSSQKSSSLGSSILGAITGRRRSGSNASKGGPSGPRELPPSYDFATGASPAGPSSGAFPASASHINNKTAHRFLSAKNASTEEDPYAFLSSFDTVFLIDDSSSMRGRSWKETQDALATIVPICTAHDEDGVDVFFLNHKSRDKGDAKKGTPGTGYRNVGSLSQVREMFQEIEPTGVTPTGTRLNYLMNTYVKLYENKLRETGDVMCLKPLNIIVITDGIPTDDVDLPLTKIAIRLDKVDAPLIQLGVQFFQVSNDPSATEALRRLDDELGNHIRGPEAMRDIVDTATFDDASGQRTLTADGILKVLLGSVVKRLDDVPTLRAPSRY</sequence>
<gene>
    <name evidence="3" type="ORF">KHLLAP_LOCUS11711</name>
</gene>
<feature type="domain" description="VWFA" evidence="2">
    <location>
        <begin position="124"/>
        <end position="337"/>
    </location>
</feature>
<evidence type="ECO:0000256" key="1">
    <source>
        <dbReference type="SAM" id="MobiDB-lite"/>
    </source>
</evidence>
<dbReference type="SMART" id="SM00327">
    <property type="entry name" value="VWA"/>
    <property type="match status" value="1"/>
</dbReference>
<accession>A0AAI8VUD5</accession>
<dbReference type="PROSITE" id="PS50234">
    <property type="entry name" value="VWFA"/>
    <property type="match status" value="1"/>
</dbReference>
<dbReference type="InterPro" id="IPR002035">
    <property type="entry name" value="VWF_A"/>
</dbReference>
<dbReference type="PANTHER" id="PTHR34706:SF1">
    <property type="entry name" value="VWFA DOMAIN-CONTAINING PROTEIN"/>
    <property type="match status" value="1"/>
</dbReference>
<evidence type="ECO:0000313" key="4">
    <source>
        <dbReference type="Proteomes" id="UP001295740"/>
    </source>
</evidence>
<dbReference type="Pfam" id="PF00092">
    <property type="entry name" value="VWA"/>
    <property type="match status" value="1"/>
</dbReference>
<protein>
    <submittedName>
        <fullName evidence="3">Uu.00g068680.m01.CDS01</fullName>
    </submittedName>
</protein>
<proteinExistence type="predicted"/>
<reference evidence="3" key="1">
    <citation type="submission" date="2023-10" db="EMBL/GenBank/DDBJ databases">
        <authorList>
            <person name="Hackl T."/>
        </authorList>
    </citation>
    <scope>NUCLEOTIDE SEQUENCE</scope>
</reference>
<dbReference type="Proteomes" id="UP001295740">
    <property type="component" value="Unassembled WGS sequence"/>
</dbReference>
<evidence type="ECO:0000259" key="2">
    <source>
        <dbReference type="PROSITE" id="PS50234"/>
    </source>
</evidence>
<dbReference type="PANTHER" id="PTHR34706">
    <property type="entry name" value="SLR1338 PROTEIN"/>
    <property type="match status" value="1"/>
</dbReference>
<dbReference type="AlphaFoldDB" id="A0AAI8VUD5"/>
<name>A0AAI8VUD5_9PEZI</name>
<organism evidence="3 4">
    <name type="scientific">Anthostomella pinea</name>
    <dbReference type="NCBI Taxonomy" id="933095"/>
    <lineage>
        <taxon>Eukaryota</taxon>
        <taxon>Fungi</taxon>
        <taxon>Dikarya</taxon>
        <taxon>Ascomycota</taxon>
        <taxon>Pezizomycotina</taxon>
        <taxon>Sordariomycetes</taxon>
        <taxon>Xylariomycetidae</taxon>
        <taxon>Xylariales</taxon>
        <taxon>Xylariaceae</taxon>
        <taxon>Anthostomella</taxon>
    </lineage>
</organism>
<feature type="region of interest" description="Disordered" evidence="1">
    <location>
        <begin position="1"/>
        <end position="93"/>
    </location>
</feature>
<dbReference type="Gene3D" id="3.40.50.410">
    <property type="entry name" value="von Willebrand factor, type A domain"/>
    <property type="match status" value="1"/>
</dbReference>
<dbReference type="EMBL" id="CAUWAG010000018">
    <property type="protein sequence ID" value="CAJ2511243.1"/>
    <property type="molecule type" value="Genomic_DNA"/>
</dbReference>
<dbReference type="InterPro" id="IPR036465">
    <property type="entry name" value="vWFA_dom_sf"/>
</dbReference>
<dbReference type="SUPFAM" id="SSF53300">
    <property type="entry name" value="vWA-like"/>
    <property type="match status" value="1"/>
</dbReference>
<feature type="compositionally biased region" description="Low complexity" evidence="1">
    <location>
        <begin position="31"/>
        <end position="43"/>
    </location>
</feature>
<keyword evidence="4" id="KW-1185">Reference proteome</keyword>
<comment type="caution">
    <text evidence="3">The sequence shown here is derived from an EMBL/GenBank/DDBJ whole genome shotgun (WGS) entry which is preliminary data.</text>
</comment>
<feature type="compositionally biased region" description="Low complexity" evidence="1">
    <location>
        <begin position="78"/>
        <end position="93"/>
    </location>
</feature>